<proteinExistence type="predicted"/>
<sequence length="790" mass="90710">MKTKVFLACIFFVFNISAFAQTHQLKGLVKENNEAAAFYDIQLIANDTIFSSTNENGLFEIEASEKNYNLQIIYFNDIVYEHTINLTSNLDLGIINVQSSTNLNELVIETSKKLTERKADRFIYYVENSTATAGGTALDALKTTPGVTVTQENIGISGKNSVLVLIDDKPTYMDQQELTNYLESLSASNLSKIEVITTPPAKYQAEGNSGIINIVTKQIKQNSWNSTLGATYQRSRRNTQQYNAAFNLQKNKVTLQSSLNLGERRSFINWNNDIYYNDAFWQNENASDAKNKYISGKIALDYQLNKNWKVGTKASIYNSNFADTQPQVTTIFDRENGSVNKFLRNNATSTDKTFQQIYTLYSEYKLDTLGRKLSIDFDFVNYNSPKTNDFTYAGFTPTNELIPNSTYTGINDIDIKIQNISGKADLELPTKFADFSTGFRFSQSISKNNILALSKNQDGVFVNNENLSNYFKYIEKNQAVYFSANKKLSEKWTFQAGLRLEATQTEGYSLQNDNRHKNDYLKLFPTLYIMHNFTDESSLGFNYSRRISRPSYESLNPFRTINNEFSYNEGNPFLRPSFSHNFELTYTYKKLDSRIYVSSMKDGVNQASMLNAETKQNNYIWMNYVDATNIGITESYTAKITNWWTSVNTFNFDYSVSNIAISDQTYKGTSVSFFTTNDFTLNANKTLFFSLSYFQNFGETYQNFELKPYAKFYSTVKYLMLDKKLELSVSGSDIFNGREYSKQEMYGVTQKFKNVWDAQRVRFSLVYRFGNKNIQTNERQSGNSDELQRI</sequence>
<dbReference type="EMBL" id="VWSG01000003">
    <property type="protein sequence ID" value="KAA5536033.1"/>
    <property type="molecule type" value="Genomic_DNA"/>
</dbReference>
<evidence type="ECO:0000256" key="3">
    <source>
        <dbReference type="ARBA" id="ARBA00023237"/>
    </source>
</evidence>
<comment type="caution">
    <text evidence="6">The sequence shown here is derived from an EMBL/GenBank/DDBJ whole genome shotgun (WGS) entry which is preliminary data.</text>
</comment>
<accession>A0A5M6CLV2</accession>
<dbReference type="Gene3D" id="2.40.170.20">
    <property type="entry name" value="TonB-dependent receptor, beta-barrel domain"/>
    <property type="match status" value="1"/>
</dbReference>
<dbReference type="InterPro" id="IPR036942">
    <property type="entry name" value="Beta-barrel_TonB_sf"/>
</dbReference>
<name>A0A5M6CLV2_9FLAO</name>
<evidence type="ECO:0000313" key="6">
    <source>
        <dbReference type="EMBL" id="KAA5536033.1"/>
    </source>
</evidence>
<protein>
    <submittedName>
        <fullName evidence="6">TonB-dependent receptor</fullName>
    </submittedName>
</protein>
<feature type="chain" id="PRO_5024354893" evidence="4">
    <location>
        <begin position="21"/>
        <end position="790"/>
    </location>
</feature>
<keyword evidence="3" id="KW-0998">Cell outer membrane</keyword>
<dbReference type="Gene3D" id="2.170.130.10">
    <property type="entry name" value="TonB-dependent receptor, plug domain"/>
    <property type="match status" value="1"/>
</dbReference>
<organism evidence="6 7">
    <name type="scientific">Paenimyroides baculatum</name>
    <dbReference type="NCBI Taxonomy" id="2608000"/>
    <lineage>
        <taxon>Bacteria</taxon>
        <taxon>Pseudomonadati</taxon>
        <taxon>Bacteroidota</taxon>
        <taxon>Flavobacteriia</taxon>
        <taxon>Flavobacteriales</taxon>
        <taxon>Flavobacteriaceae</taxon>
        <taxon>Paenimyroides</taxon>
    </lineage>
</organism>
<dbReference type="InterPro" id="IPR041700">
    <property type="entry name" value="OMP_b-brl_3"/>
</dbReference>
<keyword evidence="7" id="KW-1185">Reference proteome</keyword>
<dbReference type="PANTHER" id="PTHR40980">
    <property type="entry name" value="PLUG DOMAIN-CONTAINING PROTEIN"/>
    <property type="match status" value="1"/>
</dbReference>
<feature type="signal peptide" evidence="4">
    <location>
        <begin position="1"/>
        <end position="20"/>
    </location>
</feature>
<dbReference type="GO" id="GO:0009279">
    <property type="term" value="C:cell outer membrane"/>
    <property type="evidence" value="ECO:0007669"/>
    <property type="project" value="UniProtKB-SubCell"/>
</dbReference>
<feature type="domain" description="Outer membrane protein beta-barrel" evidence="5">
    <location>
        <begin position="365"/>
        <end position="767"/>
    </location>
</feature>
<dbReference type="InterPro" id="IPR037066">
    <property type="entry name" value="Plug_dom_sf"/>
</dbReference>
<evidence type="ECO:0000313" key="7">
    <source>
        <dbReference type="Proteomes" id="UP000325141"/>
    </source>
</evidence>
<reference evidence="6 7" key="1">
    <citation type="submission" date="2019-09" db="EMBL/GenBank/DDBJ databases">
        <title>Genome sequence and assembly of Flavobacterium sp.</title>
        <authorList>
            <person name="Chhetri G."/>
        </authorList>
    </citation>
    <scope>NUCLEOTIDE SEQUENCE [LARGE SCALE GENOMIC DNA]</scope>
    <source>
        <strain evidence="6 7">SNL9</strain>
    </source>
</reference>
<dbReference type="SUPFAM" id="SSF56935">
    <property type="entry name" value="Porins"/>
    <property type="match status" value="1"/>
</dbReference>
<comment type="subcellular location">
    <subcellularLocation>
        <location evidence="1">Cell outer membrane</location>
    </subcellularLocation>
</comment>
<evidence type="ECO:0000256" key="1">
    <source>
        <dbReference type="ARBA" id="ARBA00004442"/>
    </source>
</evidence>
<dbReference type="Proteomes" id="UP000325141">
    <property type="component" value="Unassembled WGS sequence"/>
</dbReference>
<keyword evidence="2" id="KW-0472">Membrane</keyword>
<gene>
    <name evidence="6" type="ORF">F0460_06290</name>
</gene>
<evidence type="ECO:0000256" key="4">
    <source>
        <dbReference type="SAM" id="SignalP"/>
    </source>
</evidence>
<evidence type="ECO:0000259" key="5">
    <source>
        <dbReference type="Pfam" id="PF14905"/>
    </source>
</evidence>
<dbReference type="Pfam" id="PF14905">
    <property type="entry name" value="OMP_b-brl_3"/>
    <property type="match status" value="1"/>
</dbReference>
<dbReference type="PANTHER" id="PTHR40980:SF4">
    <property type="entry name" value="TONB-DEPENDENT RECEPTOR-LIKE BETA-BARREL DOMAIN-CONTAINING PROTEIN"/>
    <property type="match status" value="1"/>
</dbReference>
<dbReference type="RefSeq" id="WP_150011354.1">
    <property type="nucleotide sequence ID" value="NZ_VWSG01000003.1"/>
</dbReference>
<keyword evidence="4" id="KW-0732">Signal</keyword>
<keyword evidence="6" id="KW-0675">Receptor</keyword>
<dbReference type="AlphaFoldDB" id="A0A5M6CLV2"/>
<evidence type="ECO:0000256" key="2">
    <source>
        <dbReference type="ARBA" id="ARBA00023136"/>
    </source>
</evidence>